<evidence type="ECO:0000313" key="2">
    <source>
        <dbReference type="EMBL" id="MBB5347737.1"/>
    </source>
</evidence>
<organism evidence="2 3">
    <name type="scientific">Desulfoprunum benzoelyticum</name>
    <dbReference type="NCBI Taxonomy" id="1506996"/>
    <lineage>
        <taxon>Bacteria</taxon>
        <taxon>Pseudomonadati</taxon>
        <taxon>Thermodesulfobacteriota</taxon>
        <taxon>Desulfobulbia</taxon>
        <taxon>Desulfobulbales</taxon>
        <taxon>Desulfobulbaceae</taxon>
        <taxon>Desulfoprunum</taxon>
    </lineage>
</organism>
<dbReference type="AlphaFoldDB" id="A0A840UN98"/>
<keyword evidence="3" id="KW-1185">Reference proteome</keyword>
<protein>
    <submittedName>
        <fullName evidence="2">Uncharacterized protein</fullName>
    </submittedName>
</protein>
<feature type="compositionally biased region" description="Polar residues" evidence="1">
    <location>
        <begin position="33"/>
        <end position="43"/>
    </location>
</feature>
<dbReference type="Proteomes" id="UP000539642">
    <property type="component" value="Unassembled WGS sequence"/>
</dbReference>
<feature type="region of interest" description="Disordered" evidence="1">
    <location>
        <begin position="24"/>
        <end position="43"/>
    </location>
</feature>
<gene>
    <name evidence="2" type="ORF">HNQ81_001461</name>
</gene>
<evidence type="ECO:0000313" key="3">
    <source>
        <dbReference type="Proteomes" id="UP000539642"/>
    </source>
</evidence>
<proteinExistence type="predicted"/>
<dbReference type="EMBL" id="JACHEO010000006">
    <property type="protein sequence ID" value="MBB5347737.1"/>
    <property type="molecule type" value="Genomic_DNA"/>
</dbReference>
<reference evidence="2 3" key="1">
    <citation type="submission" date="2020-08" db="EMBL/GenBank/DDBJ databases">
        <title>Genomic Encyclopedia of Type Strains, Phase IV (KMG-IV): sequencing the most valuable type-strain genomes for metagenomic binning, comparative biology and taxonomic classification.</title>
        <authorList>
            <person name="Goeker M."/>
        </authorList>
    </citation>
    <scope>NUCLEOTIDE SEQUENCE [LARGE SCALE GENOMIC DNA]</scope>
    <source>
        <strain evidence="2 3">DSM 28570</strain>
    </source>
</reference>
<evidence type="ECO:0000256" key="1">
    <source>
        <dbReference type="SAM" id="MobiDB-lite"/>
    </source>
</evidence>
<accession>A0A840UN98</accession>
<name>A0A840UN98_9BACT</name>
<sequence length="43" mass="4739">MTPPVDPNGNGTMRQIQAFRLVRESKGKKATMPNRSLSIPEQG</sequence>
<comment type="caution">
    <text evidence="2">The sequence shown here is derived from an EMBL/GenBank/DDBJ whole genome shotgun (WGS) entry which is preliminary data.</text>
</comment>